<evidence type="ECO:0000313" key="1">
    <source>
        <dbReference type="EMBL" id="GFQ70555.1"/>
    </source>
</evidence>
<dbReference type="Proteomes" id="UP000887116">
    <property type="component" value="Unassembled WGS sequence"/>
</dbReference>
<dbReference type="EMBL" id="BMAO01001017">
    <property type="protein sequence ID" value="GFQ70555.1"/>
    <property type="molecule type" value="Genomic_DNA"/>
</dbReference>
<proteinExistence type="predicted"/>
<dbReference type="AlphaFoldDB" id="A0A8X6F410"/>
<accession>A0A8X6F410</accession>
<protein>
    <submittedName>
        <fullName evidence="1">Uncharacterized protein</fullName>
    </submittedName>
</protein>
<reference evidence="1" key="1">
    <citation type="submission" date="2020-07" db="EMBL/GenBank/DDBJ databases">
        <title>Multicomponent nature underlies the extraordinary mechanical properties of spider dragline silk.</title>
        <authorList>
            <person name="Kono N."/>
            <person name="Nakamura H."/>
            <person name="Mori M."/>
            <person name="Yoshida Y."/>
            <person name="Ohtoshi R."/>
            <person name="Malay A.D."/>
            <person name="Moran D.A.P."/>
            <person name="Tomita M."/>
            <person name="Numata K."/>
            <person name="Arakawa K."/>
        </authorList>
    </citation>
    <scope>NUCLEOTIDE SEQUENCE</scope>
</reference>
<name>A0A8X6F410_TRICU</name>
<gene>
    <name evidence="1" type="ORF">TNCT_501131</name>
</gene>
<evidence type="ECO:0000313" key="2">
    <source>
        <dbReference type="Proteomes" id="UP000887116"/>
    </source>
</evidence>
<comment type="caution">
    <text evidence="1">The sequence shown here is derived from an EMBL/GenBank/DDBJ whole genome shotgun (WGS) entry which is preliminary data.</text>
</comment>
<keyword evidence="2" id="KW-1185">Reference proteome</keyword>
<sequence>MNLCPARSFFSELKTWKTIRKRSRLYGRKSLSKMIGACGWVLIAKCSLANVEGNHVVHIENSPSTANSDHHYSIIETLFSIFGLRFPVVFDGRSCHAS</sequence>
<organism evidence="1 2">
    <name type="scientific">Trichonephila clavata</name>
    <name type="common">Joro spider</name>
    <name type="synonym">Nephila clavata</name>
    <dbReference type="NCBI Taxonomy" id="2740835"/>
    <lineage>
        <taxon>Eukaryota</taxon>
        <taxon>Metazoa</taxon>
        <taxon>Ecdysozoa</taxon>
        <taxon>Arthropoda</taxon>
        <taxon>Chelicerata</taxon>
        <taxon>Arachnida</taxon>
        <taxon>Araneae</taxon>
        <taxon>Araneomorphae</taxon>
        <taxon>Entelegynae</taxon>
        <taxon>Araneoidea</taxon>
        <taxon>Nephilidae</taxon>
        <taxon>Trichonephila</taxon>
    </lineage>
</organism>